<evidence type="ECO:0000313" key="1">
    <source>
        <dbReference type="EMBL" id="KAJ2806834.1"/>
    </source>
</evidence>
<comment type="caution">
    <text evidence="1">The sequence shown here is derived from an EMBL/GenBank/DDBJ whole genome shotgun (WGS) entry which is preliminary data.</text>
</comment>
<sequence>MKFTSTIAVLAAAIATASADTRGPTVGQDLCCASNQQRAMKGLPALQWDPVIDTIAQHQS</sequence>
<gene>
    <name evidence="1" type="ORF">H4S07_003713</name>
</gene>
<keyword evidence="2" id="KW-1185">Reference proteome</keyword>
<accession>A0ACC1LEH5</accession>
<dbReference type="EMBL" id="JANBUP010001283">
    <property type="protein sequence ID" value="KAJ2806834.1"/>
    <property type="molecule type" value="Genomic_DNA"/>
</dbReference>
<proteinExistence type="predicted"/>
<feature type="non-terminal residue" evidence="1">
    <location>
        <position position="60"/>
    </location>
</feature>
<reference evidence="1" key="1">
    <citation type="submission" date="2022-07" db="EMBL/GenBank/DDBJ databases">
        <title>Phylogenomic reconstructions and comparative analyses of Kickxellomycotina fungi.</title>
        <authorList>
            <person name="Reynolds N.K."/>
            <person name="Stajich J.E."/>
            <person name="Barry K."/>
            <person name="Grigoriev I.V."/>
            <person name="Crous P."/>
            <person name="Smith M.E."/>
        </authorList>
    </citation>
    <scope>NUCLEOTIDE SEQUENCE</scope>
    <source>
        <strain evidence="1">CBS 102833</strain>
    </source>
</reference>
<evidence type="ECO:0000313" key="2">
    <source>
        <dbReference type="Proteomes" id="UP001140096"/>
    </source>
</evidence>
<protein>
    <submittedName>
        <fullName evidence="1">Uncharacterized protein</fullName>
    </submittedName>
</protein>
<organism evidence="1 2">
    <name type="scientific">Coemansia furcata</name>
    <dbReference type="NCBI Taxonomy" id="417177"/>
    <lineage>
        <taxon>Eukaryota</taxon>
        <taxon>Fungi</taxon>
        <taxon>Fungi incertae sedis</taxon>
        <taxon>Zoopagomycota</taxon>
        <taxon>Kickxellomycotina</taxon>
        <taxon>Kickxellomycetes</taxon>
        <taxon>Kickxellales</taxon>
        <taxon>Kickxellaceae</taxon>
        <taxon>Coemansia</taxon>
    </lineage>
</organism>
<name>A0ACC1LEH5_9FUNG</name>
<dbReference type="Proteomes" id="UP001140096">
    <property type="component" value="Unassembled WGS sequence"/>
</dbReference>